<dbReference type="EMBL" id="ACKP02000001">
    <property type="protein sequence ID" value="EEX78562.1"/>
    <property type="molecule type" value="Genomic_DNA"/>
</dbReference>
<proteinExistence type="predicted"/>
<evidence type="ECO:0000313" key="1">
    <source>
        <dbReference type="EMBL" id="AEC00015.1"/>
    </source>
</evidence>
<evidence type="ECO:0000313" key="3">
    <source>
        <dbReference type="Proteomes" id="UP000003505"/>
    </source>
</evidence>
<dbReference type="Proteomes" id="UP000011124">
    <property type="component" value="Chromosome"/>
</dbReference>
<name>C9LRF2_SELS3</name>
<dbReference type="AlphaFoldDB" id="C9LRF2"/>
<dbReference type="Proteomes" id="UP000003505">
    <property type="component" value="Unassembled WGS sequence"/>
</dbReference>
<reference evidence="2 3" key="1">
    <citation type="submission" date="2009-09" db="EMBL/GenBank/DDBJ databases">
        <authorList>
            <person name="Weinstock G."/>
            <person name="Sodergren E."/>
            <person name="Clifton S."/>
            <person name="Fulton L."/>
            <person name="Fulton B."/>
            <person name="Courtney L."/>
            <person name="Fronick C."/>
            <person name="Harrison M."/>
            <person name="Strong C."/>
            <person name="Farmer C."/>
            <person name="Delahaunty K."/>
            <person name="Markovic C."/>
            <person name="Hall O."/>
            <person name="Minx P."/>
            <person name="Tomlinson C."/>
            <person name="Mitreva M."/>
            <person name="Nelson J."/>
            <person name="Hou S."/>
            <person name="Wollam A."/>
            <person name="Pepin K.H."/>
            <person name="Johnson M."/>
            <person name="Bhonagiri V."/>
            <person name="Nash W.E."/>
            <person name="Warren W."/>
            <person name="Chinwalla A."/>
            <person name="Mardis E.R."/>
            <person name="Wilson R.K."/>
        </authorList>
    </citation>
    <scope>NUCLEOTIDE SEQUENCE [LARGE SCALE GENOMIC DNA]</scope>
    <source>
        <strain evidence="2">ATCC 35185</strain>
        <strain evidence="3">ATCC 35185 / DSM 20758 / VPI D19B-28</strain>
    </source>
</reference>
<sequence length="74" mass="8121">MAEELKELLGKDGSRVYKEVEKTLQGGNARAKSAASVLAAHAATWAERVSRATGKPFTAQYWSRISIDFMYPCA</sequence>
<reference evidence="1 4" key="2">
    <citation type="submission" date="2011-04" db="EMBL/GenBank/DDBJ databases">
        <title>The complete genome of Selenomonas sputigena DSM 20758.</title>
        <authorList>
            <consortium name="US DOE Joint Genome Institute (JGI-PGF)"/>
            <person name="Lucas S."/>
            <person name="Copeland A."/>
            <person name="Lapidus A."/>
            <person name="Bruce D."/>
            <person name="Goodwin L."/>
            <person name="Pitluck S."/>
            <person name="Peters L."/>
            <person name="Kyrpides N."/>
            <person name="Mavromatis K."/>
            <person name="Ivanova N."/>
            <person name="Ovchinnikova G."/>
            <person name="Teshima H."/>
            <person name="Detter J.C."/>
            <person name="Tapia R."/>
            <person name="Han C."/>
            <person name="Land M."/>
            <person name="Hauser L."/>
            <person name="Markowitz V."/>
            <person name="Cheng J.-F."/>
            <person name="Hugenholtz P."/>
            <person name="Woyke T."/>
            <person name="Wu D."/>
            <person name="Gronow S."/>
            <person name="Wellnitz S."/>
            <person name="Schneider S."/>
            <person name="Klenk H.-P."/>
            <person name="Eisen J.A."/>
        </authorList>
    </citation>
    <scope>NUCLEOTIDE SEQUENCE [LARGE SCALE GENOMIC DNA]</scope>
    <source>
        <strain evidence="1">ATCC 35185</strain>
        <strain evidence="4">ATCC 35185 / DSM 20758 / VPI D19B-28</strain>
    </source>
</reference>
<evidence type="ECO:0000313" key="2">
    <source>
        <dbReference type="EMBL" id="EEX78562.1"/>
    </source>
</evidence>
<dbReference type="RefSeq" id="WP_006190514.1">
    <property type="nucleotide sequence ID" value="NC_015437.1"/>
</dbReference>
<accession>C9LRF2</accession>
<dbReference type="HOGENOM" id="CLU_2685782_0_0_9"/>
<keyword evidence="4" id="KW-1185">Reference proteome</keyword>
<gene>
    <name evidence="1" type="ordered locus">Selsp_1055</name>
    <name evidence="2" type="ORF">SELSPUOL_00004</name>
</gene>
<dbReference type="KEGG" id="ssg:Selsp_1055"/>
<dbReference type="EMBL" id="CP002637">
    <property type="protein sequence ID" value="AEC00015.1"/>
    <property type="molecule type" value="Genomic_DNA"/>
</dbReference>
<protein>
    <submittedName>
        <fullName evidence="2">Uncharacterized protein</fullName>
    </submittedName>
</protein>
<organism evidence="2 3">
    <name type="scientific">Selenomonas sputigena (strain ATCC 35185 / DSM 20758 / CCUG 44933 / VPI D19B-28)</name>
    <dbReference type="NCBI Taxonomy" id="546271"/>
    <lineage>
        <taxon>Bacteria</taxon>
        <taxon>Bacillati</taxon>
        <taxon>Bacillota</taxon>
        <taxon>Negativicutes</taxon>
        <taxon>Selenomonadales</taxon>
        <taxon>Selenomonadaceae</taxon>
        <taxon>Selenomonas</taxon>
    </lineage>
</organism>
<evidence type="ECO:0000313" key="4">
    <source>
        <dbReference type="Proteomes" id="UP000011124"/>
    </source>
</evidence>